<dbReference type="Pfam" id="PF01551">
    <property type="entry name" value="Peptidase_M23"/>
    <property type="match status" value="1"/>
</dbReference>
<feature type="chain" id="PRO_5015531212" evidence="8">
    <location>
        <begin position="21"/>
        <end position="390"/>
    </location>
</feature>
<organism evidence="10 11">
    <name type="scientific">Sphingomonas aurantiaca</name>
    <dbReference type="NCBI Taxonomy" id="185949"/>
    <lineage>
        <taxon>Bacteria</taxon>
        <taxon>Pseudomonadati</taxon>
        <taxon>Pseudomonadota</taxon>
        <taxon>Alphaproteobacteria</taxon>
        <taxon>Sphingomonadales</taxon>
        <taxon>Sphingomonadaceae</taxon>
        <taxon>Sphingomonas</taxon>
    </lineage>
</organism>
<evidence type="ECO:0000313" key="11">
    <source>
        <dbReference type="Proteomes" id="UP000244189"/>
    </source>
</evidence>
<dbReference type="GO" id="GO:0006508">
    <property type="term" value="P:proteolysis"/>
    <property type="evidence" value="ECO:0007669"/>
    <property type="project" value="UniProtKB-KW"/>
</dbReference>
<evidence type="ECO:0000256" key="1">
    <source>
        <dbReference type="ARBA" id="ARBA00001947"/>
    </source>
</evidence>
<dbReference type="CDD" id="cd12797">
    <property type="entry name" value="M23_peptidase"/>
    <property type="match status" value="1"/>
</dbReference>
<accession>A0A2T5GTD3</accession>
<keyword evidence="6" id="KW-0482">Metalloprotease</keyword>
<evidence type="ECO:0000256" key="3">
    <source>
        <dbReference type="ARBA" id="ARBA00022723"/>
    </source>
</evidence>
<feature type="coiled-coil region" evidence="7">
    <location>
        <begin position="48"/>
        <end position="82"/>
    </location>
</feature>
<name>A0A2T5GTD3_9SPHN</name>
<feature type="signal peptide" evidence="8">
    <location>
        <begin position="1"/>
        <end position="20"/>
    </location>
</feature>
<evidence type="ECO:0000256" key="2">
    <source>
        <dbReference type="ARBA" id="ARBA00022670"/>
    </source>
</evidence>
<evidence type="ECO:0000256" key="5">
    <source>
        <dbReference type="ARBA" id="ARBA00022833"/>
    </source>
</evidence>
<reference evidence="10 11" key="1">
    <citation type="submission" date="2018-04" db="EMBL/GenBank/DDBJ databases">
        <title>Genomic Encyclopedia of Type Strains, Phase III (KMG-III): the genomes of soil and plant-associated and newly described type strains.</title>
        <authorList>
            <person name="Whitman W."/>
        </authorList>
    </citation>
    <scope>NUCLEOTIDE SEQUENCE [LARGE SCALE GENOMIC DNA]</scope>
    <source>
        <strain evidence="10 11">MA101b</strain>
    </source>
</reference>
<dbReference type="EMBL" id="QAOG01000001">
    <property type="protein sequence ID" value="PTQ62590.1"/>
    <property type="molecule type" value="Genomic_DNA"/>
</dbReference>
<evidence type="ECO:0000256" key="7">
    <source>
        <dbReference type="SAM" id="Coils"/>
    </source>
</evidence>
<dbReference type="PANTHER" id="PTHR21666:SF288">
    <property type="entry name" value="CELL DIVISION PROTEIN YTFB"/>
    <property type="match status" value="1"/>
</dbReference>
<dbReference type="RefSeq" id="WP_244185148.1">
    <property type="nucleotide sequence ID" value="NZ_QAOG01000001.1"/>
</dbReference>
<dbReference type="PANTHER" id="PTHR21666">
    <property type="entry name" value="PEPTIDASE-RELATED"/>
    <property type="match status" value="1"/>
</dbReference>
<dbReference type="GO" id="GO:0046872">
    <property type="term" value="F:metal ion binding"/>
    <property type="evidence" value="ECO:0007669"/>
    <property type="project" value="UniProtKB-KW"/>
</dbReference>
<keyword evidence="5" id="KW-0862">Zinc</keyword>
<keyword evidence="8" id="KW-0732">Signal</keyword>
<dbReference type="InterPro" id="IPR016047">
    <property type="entry name" value="M23ase_b-sheet_dom"/>
</dbReference>
<keyword evidence="11" id="KW-1185">Reference proteome</keyword>
<dbReference type="Proteomes" id="UP000244189">
    <property type="component" value="Unassembled WGS sequence"/>
</dbReference>
<proteinExistence type="predicted"/>
<dbReference type="Gene3D" id="2.70.70.10">
    <property type="entry name" value="Glucose Permease (Domain IIA)"/>
    <property type="match status" value="1"/>
</dbReference>
<dbReference type="AlphaFoldDB" id="A0A2T5GTD3"/>
<evidence type="ECO:0000256" key="4">
    <source>
        <dbReference type="ARBA" id="ARBA00022801"/>
    </source>
</evidence>
<feature type="domain" description="M23ase beta-sheet core" evidence="9">
    <location>
        <begin position="294"/>
        <end position="382"/>
    </location>
</feature>
<comment type="cofactor">
    <cofactor evidence="1">
        <name>Zn(2+)</name>
        <dbReference type="ChEBI" id="CHEBI:29105"/>
    </cofactor>
</comment>
<keyword evidence="3" id="KW-0479">Metal-binding</keyword>
<dbReference type="InterPro" id="IPR011055">
    <property type="entry name" value="Dup_hybrid_motif"/>
</dbReference>
<keyword evidence="4" id="KW-0378">Hydrolase</keyword>
<keyword evidence="7" id="KW-0175">Coiled coil</keyword>
<evidence type="ECO:0000313" key="10">
    <source>
        <dbReference type="EMBL" id="PTQ62590.1"/>
    </source>
</evidence>
<dbReference type="GO" id="GO:0004222">
    <property type="term" value="F:metalloendopeptidase activity"/>
    <property type="evidence" value="ECO:0007669"/>
    <property type="project" value="TreeGrafter"/>
</dbReference>
<evidence type="ECO:0000259" key="9">
    <source>
        <dbReference type="Pfam" id="PF01551"/>
    </source>
</evidence>
<evidence type="ECO:0000256" key="6">
    <source>
        <dbReference type="ARBA" id="ARBA00023049"/>
    </source>
</evidence>
<dbReference type="InterPro" id="IPR050570">
    <property type="entry name" value="Cell_wall_metabolism_enzyme"/>
</dbReference>
<protein>
    <submittedName>
        <fullName evidence="10">Septal ring factor EnvC (AmiA/AmiB activator)</fullName>
    </submittedName>
</protein>
<dbReference type="SUPFAM" id="SSF51261">
    <property type="entry name" value="Duplicated hybrid motif"/>
    <property type="match status" value="1"/>
</dbReference>
<keyword evidence="2" id="KW-0645">Protease</keyword>
<evidence type="ECO:0000256" key="8">
    <source>
        <dbReference type="SAM" id="SignalP"/>
    </source>
</evidence>
<comment type="caution">
    <text evidence="10">The sequence shown here is derived from an EMBL/GenBank/DDBJ whole genome shotgun (WGS) entry which is preliminary data.</text>
</comment>
<gene>
    <name evidence="10" type="ORF">C8J26_0871</name>
</gene>
<sequence>MRLGGVLAMAALFAAAGVTAQTDAPELATEQQRLVATKHDAAIAAARAAKLAAAAAQERNAADKARREEQALAARVTAAEANLATASARVTLVERLLSDQSARLGRAQTPVARLLAALESLARRPTIAAVAQPGSVADLVHVRAVLGSALPVVRQRTEAVRAELAETRRLQASAALAAEALADGRARLESDRLALATLEARHRQRSQSLGRGAISESDRALALGERARDLVDGMTATTNAKATAASLVALAGPLPRPIAPGTAPPPAPRGVYRAPVAGRLLTGFDEISDAGVRSRGLTFATAPGARVVAPAAGTIRYARRFRDYGVIVIIDHADGWTSLVTGLAATDAKPGDRVAMGAPLGTAPREDPRITVELRRRGRPVDLASLMGAR</sequence>